<feature type="transmembrane region" description="Helical" evidence="7">
    <location>
        <begin position="193"/>
        <end position="214"/>
    </location>
</feature>
<name>D3LX37_9FIRM</name>
<evidence type="ECO:0000313" key="9">
    <source>
        <dbReference type="EMBL" id="EFD93424.1"/>
    </source>
</evidence>
<dbReference type="Proteomes" id="UP000003242">
    <property type="component" value="Unassembled WGS sequence"/>
</dbReference>
<dbReference type="GO" id="GO:0009246">
    <property type="term" value="P:enterobacterial common antigen biosynthetic process"/>
    <property type="evidence" value="ECO:0007669"/>
    <property type="project" value="TreeGrafter"/>
</dbReference>
<dbReference type="Pfam" id="PF01757">
    <property type="entry name" value="Acyl_transf_3"/>
    <property type="match status" value="1"/>
</dbReference>
<dbReference type="GO" id="GO:0016413">
    <property type="term" value="F:O-acetyltransferase activity"/>
    <property type="evidence" value="ECO:0007669"/>
    <property type="project" value="TreeGrafter"/>
</dbReference>
<feature type="transmembrane region" description="Helical" evidence="7">
    <location>
        <begin position="155"/>
        <end position="173"/>
    </location>
</feature>
<organism evidence="9 10">
    <name type="scientific">Megasphaera lornae</name>
    <dbReference type="NCBI Taxonomy" id="1000568"/>
    <lineage>
        <taxon>Bacteria</taxon>
        <taxon>Bacillati</taxon>
        <taxon>Bacillota</taxon>
        <taxon>Negativicutes</taxon>
        <taxon>Veillonellales</taxon>
        <taxon>Veillonellaceae</taxon>
        <taxon>Megasphaera</taxon>
    </lineage>
</organism>
<feature type="transmembrane region" description="Helical" evidence="7">
    <location>
        <begin position="295"/>
        <end position="318"/>
    </location>
</feature>
<comment type="caution">
    <text evidence="9">The sequence shown here is derived from an EMBL/GenBank/DDBJ whole genome shotgun (WGS) entry which is preliminary data.</text>
</comment>
<gene>
    <name evidence="9" type="ORF">HMPREF0889_0847</name>
</gene>
<feature type="transmembrane region" description="Helical" evidence="7">
    <location>
        <begin position="330"/>
        <end position="350"/>
    </location>
</feature>
<dbReference type="eggNOG" id="COG1835">
    <property type="taxonomic scope" value="Bacteria"/>
</dbReference>
<feature type="transmembrane region" description="Helical" evidence="7">
    <location>
        <begin position="226"/>
        <end position="244"/>
    </location>
</feature>
<dbReference type="RefSeq" id="WP_009381523.1">
    <property type="nucleotide sequence ID" value="NZ_ADGP01000033.1"/>
</dbReference>
<feature type="transmembrane region" description="Helical" evidence="7">
    <location>
        <begin position="123"/>
        <end position="143"/>
    </location>
</feature>
<comment type="similarity">
    <text evidence="2">Belongs to the acyltransferase 3 family.</text>
</comment>
<evidence type="ECO:0000256" key="2">
    <source>
        <dbReference type="ARBA" id="ARBA00007400"/>
    </source>
</evidence>
<dbReference type="EMBL" id="ADGP01000033">
    <property type="protein sequence ID" value="EFD93424.1"/>
    <property type="molecule type" value="Genomic_DNA"/>
</dbReference>
<keyword evidence="4 7" id="KW-0812">Transmembrane</keyword>
<dbReference type="PANTHER" id="PTHR40074">
    <property type="entry name" value="O-ACETYLTRANSFERASE WECH"/>
    <property type="match status" value="1"/>
</dbReference>
<evidence type="ECO:0000256" key="5">
    <source>
        <dbReference type="ARBA" id="ARBA00022989"/>
    </source>
</evidence>
<feature type="transmembrane region" description="Helical" evidence="7">
    <location>
        <begin position="264"/>
        <end position="283"/>
    </location>
</feature>
<keyword evidence="9" id="KW-0808">Transferase</keyword>
<evidence type="ECO:0000256" key="6">
    <source>
        <dbReference type="ARBA" id="ARBA00023136"/>
    </source>
</evidence>
<evidence type="ECO:0000259" key="8">
    <source>
        <dbReference type="Pfam" id="PF01757"/>
    </source>
</evidence>
<feature type="transmembrane region" description="Helical" evidence="7">
    <location>
        <begin position="12"/>
        <end position="31"/>
    </location>
</feature>
<evidence type="ECO:0000256" key="4">
    <source>
        <dbReference type="ARBA" id="ARBA00022692"/>
    </source>
</evidence>
<evidence type="ECO:0000256" key="3">
    <source>
        <dbReference type="ARBA" id="ARBA00022475"/>
    </source>
</evidence>
<accession>D3LX37</accession>
<keyword evidence="6 7" id="KW-0472">Membrane</keyword>
<sequence length="367" mass="42840">MSKRFVHSINYLRGLCMLGVIAIHIGSVALTNPTPNLGLIAVLEILSRFSVPAFFFLSAFGLFYKYPLQGPFSYTTYLKRRLKTVFIPYLFWSLFYLCYMSVAEHSYTLFRPLTLGKTLLFGLSMYHIYFLVILLWFYLLMPLWRYLLKKTDRHASIFFPLLFIGNVIFNYYSSYVWIAPPTSLWHDLFVYRLNYLVLHYIFIFFFGAFTAEHFPAVIAWMKNHAVFLYLFQGAAVLAMLGSYAGVMHYWQYSALSAVFTIHQLSPIGMIYTVSTLLFFLYRWECRSLSPVCQRLFTLLGNVSYPMYLVHPVWLSIGAAYLHHRHLVPDAAYILCLYLFVTLTSLLYSLLIQKISLPSWLQICLGIK</sequence>
<comment type="subcellular location">
    <subcellularLocation>
        <location evidence="1">Cell membrane</location>
        <topology evidence="1">Multi-pass membrane protein</topology>
    </subcellularLocation>
</comment>
<protein>
    <submittedName>
        <fullName evidence="9">Acyltransferase</fullName>
    </submittedName>
</protein>
<evidence type="ECO:0000256" key="1">
    <source>
        <dbReference type="ARBA" id="ARBA00004651"/>
    </source>
</evidence>
<dbReference type="AlphaFoldDB" id="D3LX37"/>
<dbReference type="OrthoDB" id="1661854at2"/>
<keyword evidence="9" id="KW-0012">Acyltransferase</keyword>
<keyword evidence="5 7" id="KW-1133">Transmembrane helix</keyword>
<feature type="transmembrane region" description="Helical" evidence="7">
    <location>
        <begin position="37"/>
        <end position="64"/>
    </location>
</feature>
<dbReference type="STRING" id="699218.HMPREF0889_0847"/>
<feature type="domain" description="Acyltransferase 3" evidence="8">
    <location>
        <begin position="7"/>
        <end position="347"/>
    </location>
</feature>
<proteinExistence type="inferred from homology"/>
<dbReference type="InterPro" id="IPR002656">
    <property type="entry name" value="Acyl_transf_3_dom"/>
</dbReference>
<reference evidence="10" key="1">
    <citation type="submission" date="2009-12" db="EMBL/GenBank/DDBJ databases">
        <title>Sequence of Clostridiales genomosp. BVAB3 str. UPII9-5.</title>
        <authorList>
            <person name="Madupu R."/>
            <person name="Durkin A.S."/>
            <person name="Torralba M."/>
            <person name="Methe B."/>
            <person name="Sutton G.G."/>
            <person name="Strausberg R.L."/>
            <person name="Nelson K.E."/>
        </authorList>
    </citation>
    <scope>NUCLEOTIDE SEQUENCE [LARGE SCALE GENOMIC DNA]</scope>
    <source>
        <strain evidence="10">28L</strain>
    </source>
</reference>
<dbReference type="PANTHER" id="PTHR40074:SF2">
    <property type="entry name" value="O-ACETYLTRANSFERASE WECH"/>
    <property type="match status" value="1"/>
</dbReference>
<evidence type="ECO:0000313" key="10">
    <source>
        <dbReference type="Proteomes" id="UP000003242"/>
    </source>
</evidence>
<feature type="transmembrane region" description="Helical" evidence="7">
    <location>
        <begin position="85"/>
        <end position="103"/>
    </location>
</feature>
<evidence type="ECO:0000256" key="7">
    <source>
        <dbReference type="SAM" id="Phobius"/>
    </source>
</evidence>
<keyword evidence="3" id="KW-1003">Cell membrane</keyword>
<dbReference type="GO" id="GO:0005886">
    <property type="term" value="C:plasma membrane"/>
    <property type="evidence" value="ECO:0007669"/>
    <property type="project" value="UniProtKB-SubCell"/>
</dbReference>